<dbReference type="Gene3D" id="2.10.25.10">
    <property type="entry name" value="Laminin"/>
    <property type="match status" value="4"/>
</dbReference>
<sequence>SSSAIEMTSTESPDGIEMTSTVLVISLTSEIDATSTVIAVSSEQAVDVTSTESPDVTQMTSTVVAISSTQAADVTSTVLPVESTSVIVMETSSESSGAIEITSTVLVISSTSEIDATSTVISVSSEQAVDVTSTESPDVTQMTSTVVAISSSQAADVTSTESPDATEMSSTVIAVSSMQVVDASSTGVALNPSTISPSLSTVMTASFSQAADVTSTESPDATEMSTSTGVAMNPSTISPSLPTVMTASLSQAADITSTGVIMGPSTILPSPSTDSIVINPGYSTVNLPSAPTTTLTDQLPTSSAIAPTPSTPGQAIVSSTQSPDPCSTNPCDVNADCTVVSTSYSCSCRTGFSGSGITCTDINECATTSGICGNNVCENRFGSYVCKCPDGSFLVGNICEEALSYQLQFTILEGASYSDDLQDQTSQTYQTLQQNLENDVKENFQASAQSSNFFGVYLNGLSPGNAQSSGGTVIASFTIFVNYSASDVTTDLLETAFNNGLSQQTVGSTSNRVLGSGYVLATSTDGVNFSPSMDNIVVDINECSQSVAKCGEGQMCENYPGTYRCYCNSPGTYLVGGNCEDILSYEGGFVVINREFKINYNDTNSIEYLQFAEEVAEVVKEYYMKTQFAPNLVGVRVIDLYPGSVGVKYIALFNPTTTGVTSSTLRSELEPELDIVNNEKFIGSLQLTKIDGENALTFSDYDECNPPENIHIPDCGPNAMCTNLDSTYNCTCLEGYIGDGVNCAALPELLQADRDDVMKVKYMISTLLVFLALCIIFSIVFIILSIQQILERRRFYRLSKKVERIELQSNNGYTDSITVPSYQRSAALSNYYEY</sequence>
<dbReference type="AlphaFoldDB" id="A0A6S7GLS4"/>
<dbReference type="InterPro" id="IPR009030">
    <property type="entry name" value="Growth_fac_rcpt_cys_sf"/>
</dbReference>
<keyword evidence="9" id="KW-1185">Reference proteome</keyword>
<dbReference type="InterPro" id="IPR000082">
    <property type="entry name" value="SEA_dom"/>
</dbReference>
<dbReference type="InterPro" id="IPR018097">
    <property type="entry name" value="EGF_Ca-bd_CS"/>
</dbReference>
<dbReference type="SUPFAM" id="SSF82671">
    <property type="entry name" value="SEA domain"/>
    <property type="match status" value="2"/>
</dbReference>
<dbReference type="CDD" id="cd00053">
    <property type="entry name" value="EGF"/>
    <property type="match status" value="1"/>
</dbReference>
<dbReference type="PROSITE" id="PS01187">
    <property type="entry name" value="EGF_CA"/>
    <property type="match status" value="3"/>
</dbReference>
<proteinExistence type="predicted"/>
<accession>A0A6S7GLS4</accession>
<dbReference type="SUPFAM" id="SSF57184">
    <property type="entry name" value="Growth factor receptor domain"/>
    <property type="match status" value="2"/>
</dbReference>
<dbReference type="PANTHER" id="PTHR24039">
    <property type="entry name" value="FIBRILLIN-RELATED"/>
    <property type="match status" value="1"/>
</dbReference>
<name>A0A6S7GLS4_PARCT</name>
<reference evidence="8" key="1">
    <citation type="submission" date="2020-04" db="EMBL/GenBank/DDBJ databases">
        <authorList>
            <person name="Alioto T."/>
            <person name="Alioto T."/>
            <person name="Gomez Garrido J."/>
        </authorList>
    </citation>
    <scope>NUCLEOTIDE SEQUENCE</scope>
    <source>
        <strain evidence="8">A484AB</strain>
    </source>
</reference>
<comment type="caution">
    <text evidence="8">The sequence shown here is derived from an EMBL/GenBank/DDBJ whole genome shotgun (WGS) entry which is preliminary data.</text>
</comment>
<dbReference type="SMART" id="SM00200">
    <property type="entry name" value="SEA"/>
    <property type="match status" value="2"/>
</dbReference>
<evidence type="ECO:0000256" key="7">
    <source>
        <dbReference type="PROSITE-ProRule" id="PRU00076"/>
    </source>
</evidence>
<keyword evidence="1 7" id="KW-0245">EGF-like domain</keyword>
<gene>
    <name evidence="8" type="ORF">PACLA_8A017105</name>
</gene>
<dbReference type="Pfam" id="PF07645">
    <property type="entry name" value="EGF_CA"/>
    <property type="match status" value="2"/>
</dbReference>
<evidence type="ECO:0000256" key="1">
    <source>
        <dbReference type="ARBA" id="ARBA00022536"/>
    </source>
</evidence>
<dbReference type="InterPro" id="IPR049883">
    <property type="entry name" value="NOTCH1_EGF-like"/>
</dbReference>
<dbReference type="InterPro" id="IPR000152">
    <property type="entry name" value="EGF-type_Asp/Asn_hydroxyl_site"/>
</dbReference>
<evidence type="ECO:0000256" key="6">
    <source>
        <dbReference type="ARBA" id="ARBA00023180"/>
    </source>
</evidence>
<evidence type="ECO:0000313" key="8">
    <source>
        <dbReference type="EMBL" id="CAB3990732.1"/>
    </source>
</evidence>
<dbReference type="PROSITE" id="PS01186">
    <property type="entry name" value="EGF_2"/>
    <property type="match status" value="2"/>
</dbReference>
<dbReference type="PROSITE" id="PS50026">
    <property type="entry name" value="EGF_3"/>
    <property type="match status" value="3"/>
</dbReference>
<dbReference type="Pfam" id="PF12947">
    <property type="entry name" value="EGF_3"/>
    <property type="match status" value="2"/>
</dbReference>
<dbReference type="EMBL" id="CACRXK020001716">
    <property type="protein sequence ID" value="CAB3990732.1"/>
    <property type="molecule type" value="Genomic_DNA"/>
</dbReference>
<keyword evidence="6" id="KW-0325">Glycoprotein</keyword>
<evidence type="ECO:0000313" key="9">
    <source>
        <dbReference type="Proteomes" id="UP001152795"/>
    </source>
</evidence>
<evidence type="ECO:0000256" key="5">
    <source>
        <dbReference type="ARBA" id="ARBA00023157"/>
    </source>
</evidence>
<keyword evidence="4" id="KW-0106">Calcium</keyword>
<keyword evidence="5" id="KW-1015">Disulfide bond</keyword>
<dbReference type="InterPro" id="IPR024731">
    <property type="entry name" value="NELL2-like_EGF"/>
</dbReference>
<dbReference type="Proteomes" id="UP001152795">
    <property type="component" value="Unassembled WGS sequence"/>
</dbReference>
<feature type="non-terminal residue" evidence="8">
    <location>
        <position position="834"/>
    </location>
</feature>
<dbReference type="InterPro" id="IPR000742">
    <property type="entry name" value="EGF"/>
</dbReference>
<dbReference type="OrthoDB" id="10045365at2759"/>
<dbReference type="PANTHER" id="PTHR24039:SF28">
    <property type="entry name" value="EGF-LIKE DOMAIN-CONTAINING PROTEIN"/>
    <property type="match status" value="1"/>
</dbReference>
<organism evidence="8 9">
    <name type="scientific">Paramuricea clavata</name>
    <name type="common">Red gorgonian</name>
    <name type="synonym">Violescent sea-whip</name>
    <dbReference type="NCBI Taxonomy" id="317549"/>
    <lineage>
        <taxon>Eukaryota</taxon>
        <taxon>Metazoa</taxon>
        <taxon>Cnidaria</taxon>
        <taxon>Anthozoa</taxon>
        <taxon>Octocorallia</taxon>
        <taxon>Malacalcyonacea</taxon>
        <taxon>Plexauridae</taxon>
        <taxon>Paramuricea</taxon>
    </lineage>
</organism>
<dbReference type="Pfam" id="PF01390">
    <property type="entry name" value="SEA"/>
    <property type="match status" value="2"/>
</dbReference>
<evidence type="ECO:0000256" key="2">
    <source>
        <dbReference type="ARBA" id="ARBA00022729"/>
    </source>
</evidence>
<dbReference type="GO" id="GO:0005509">
    <property type="term" value="F:calcium ion binding"/>
    <property type="evidence" value="ECO:0007669"/>
    <property type="project" value="InterPro"/>
</dbReference>
<protein>
    <submittedName>
        <fullName evidence="8">3-oxoacyl-[acyl-carrier- ] synthase, mitochondrial</fullName>
    </submittedName>
</protein>
<keyword evidence="3" id="KW-0677">Repeat</keyword>
<dbReference type="PROSITE" id="PS00010">
    <property type="entry name" value="ASX_HYDROXYL"/>
    <property type="match status" value="3"/>
</dbReference>
<dbReference type="Gene3D" id="3.30.70.960">
    <property type="entry name" value="SEA domain"/>
    <property type="match status" value="2"/>
</dbReference>
<evidence type="ECO:0000256" key="3">
    <source>
        <dbReference type="ARBA" id="ARBA00022737"/>
    </source>
</evidence>
<evidence type="ECO:0000256" key="4">
    <source>
        <dbReference type="ARBA" id="ARBA00022837"/>
    </source>
</evidence>
<dbReference type="FunFam" id="2.10.25.10:FF:000038">
    <property type="entry name" value="Fibrillin 2"/>
    <property type="match status" value="1"/>
</dbReference>
<dbReference type="SMART" id="SM00179">
    <property type="entry name" value="EGF_CA"/>
    <property type="match status" value="4"/>
</dbReference>
<dbReference type="InterPro" id="IPR001881">
    <property type="entry name" value="EGF-like_Ca-bd_dom"/>
</dbReference>
<keyword evidence="2" id="KW-0732">Signal</keyword>
<dbReference type="InterPro" id="IPR036364">
    <property type="entry name" value="SEA_dom_sf"/>
</dbReference>
<comment type="caution">
    <text evidence="7">Lacks conserved residue(s) required for the propagation of feature annotation.</text>
</comment>
<dbReference type="SMART" id="SM00181">
    <property type="entry name" value="EGF"/>
    <property type="match status" value="4"/>
</dbReference>
<dbReference type="PROSITE" id="PS50024">
    <property type="entry name" value="SEA"/>
    <property type="match status" value="2"/>
</dbReference>
<dbReference type="CDD" id="cd00054">
    <property type="entry name" value="EGF_CA"/>
    <property type="match status" value="3"/>
</dbReference>